<keyword evidence="2" id="KW-1185">Reference proteome</keyword>
<reference evidence="1 2" key="2">
    <citation type="submission" date="2018-11" db="EMBL/GenBank/DDBJ databases">
        <authorList>
            <consortium name="Pathogen Informatics"/>
        </authorList>
    </citation>
    <scope>NUCLEOTIDE SEQUENCE [LARGE SCALE GENOMIC DNA]</scope>
    <source>
        <strain evidence="1 2">Egypt</strain>
    </source>
</reference>
<name>A0A183BH17_9TREM</name>
<dbReference type="Proteomes" id="UP000272942">
    <property type="component" value="Unassembled WGS sequence"/>
</dbReference>
<gene>
    <name evidence="1" type="ORF">ECPE_LOCUS18502</name>
</gene>
<reference evidence="3" key="1">
    <citation type="submission" date="2016-06" db="UniProtKB">
        <authorList>
            <consortium name="WormBaseParasite"/>
        </authorList>
    </citation>
    <scope>IDENTIFICATION</scope>
</reference>
<evidence type="ECO:0000313" key="1">
    <source>
        <dbReference type="EMBL" id="VDP96481.1"/>
    </source>
</evidence>
<proteinExistence type="predicted"/>
<organism evidence="3">
    <name type="scientific">Echinostoma caproni</name>
    <dbReference type="NCBI Taxonomy" id="27848"/>
    <lineage>
        <taxon>Eukaryota</taxon>
        <taxon>Metazoa</taxon>
        <taxon>Spiralia</taxon>
        <taxon>Lophotrochozoa</taxon>
        <taxon>Platyhelminthes</taxon>
        <taxon>Trematoda</taxon>
        <taxon>Digenea</taxon>
        <taxon>Plagiorchiida</taxon>
        <taxon>Echinostomata</taxon>
        <taxon>Echinostomatoidea</taxon>
        <taxon>Echinostomatidae</taxon>
        <taxon>Echinostoma</taxon>
    </lineage>
</organism>
<evidence type="ECO:0000313" key="3">
    <source>
        <dbReference type="WBParaSite" id="ECPE_0001855201-mRNA-1"/>
    </source>
</evidence>
<protein>
    <submittedName>
        <fullName evidence="3">SET domain-containing protein</fullName>
    </submittedName>
</protein>
<accession>A0A183BH17</accession>
<dbReference type="AlphaFoldDB" id="A0A183BH17"/>
<dbReference type="WBParaSite" id="ECPE_0001855201-mRNA-1">
    <property type="protein sequence ID" value="ECPE_0001855201-mRNA-1"/>
    <property type="gene ID" value="ECPE_0001855201"/>
</dbReference>
<evidence type="ECO:0000313" key="2">
    <source>
        <dbReference type="Proteomes" id="UP000272942"/>
    </source>
</evidence>
<sequence length="110" mass="12302">CSAAHKLCEVEGEKRGLQLFVPGIREERNSSFFPDTATVITSWHVMLNRAGDLRAGWRMSDPGFANHETDSSDCSKAWYTAELHVPNEVIALYENRGQKSGNGIRDGRHL</sequence>
<dbReference type="EMBL" id="UZAN01079719">
    <property type="protein sequence ID" value="VDP96481.1"/>
    <property type="molecule type" value="Genomic_DNA"/>
</dbReference>
<dbReference type="OrthoDB" id="6249332at2759"/>